<protein>
    <recommendedName>
        <fullName evidence="1">lipid-A-disaccharide synthase</fullName>
        <ecNumber evidence="1">2.4.1.182</ecNumber>
    </recommendedName>
</protein>
<organism evidence="8">
    <name type="scientific">bioreactor metagenome</name>
    <dbReference type="NCBI Taxonomy" id="1076179"/>
    <lineage>
        <taxon>unclassified sequences</taxon>
        <taxon>metagenomes</taxon>
        <taxon>ecological metagenomes</taxon>
    </lineage>
</organism>
<dbReference type="GO" id="GO:0005543">
    <property type="term" value="F:phospholipid binding"/>
    <property type="evidence" value="ECO:0007669"/>
    <property type="project" value="TreeGrafter"/>
</dbReference>
<name>A0A644YHG9_9ZZZZ</name>
<sequence>MKYFFIAGEASGDLHGSSLIDELKKLDDAFEIRYFGGDMMRAASGVKPIKHIREMAFMGFWNVLKNLSSVLKNMRICKEAILDFQPDVVVMIDYPGFNLRMAKFVRKKTGIPVYYYISPSVWAWKSHRVKQIKRDVTQMLTIIPFEKEFYASHQYEVKYVGNPSVDSVNENLDKTEETSYFKKKYFLSDKPIIALLPGSRKQEIAACLPKMIAAARKFPDYQIVISGVNSVHTAFYHEFMDGNSYPVIKHHPYQLIFHADLAVVNSGTATLETALIGTPQVVVYHVMLGRLAYWAKEIVIKTKFISLVNILAEKEVVKELFAHLFTTDNLIDEMSRILTDDRYRNEMIASYKILRDKLGEPGTARRAARCIYEHKKI</sequence>
<evidence type="ECO:0000256" key="4">
    <source>
        <dbReference type="ARBA" id="ARBA00022676"/>
    </source>
</evidence>
<keyword evidence="4 8" id="KW-0328">Glycosyltransferase</keyword>
<evidence type="ECO:0000256" key="1">
    <source>
        <dbReference type="ARBA" id="ARBA00012687"/>
    </source>
</evidence>
<dbReference type="EC" id="2.4.1.182" evidence="1"/>
<proteinExistence type="predicted"/>
<dbReference type="InterPro" id="IPR003835">
    <property type="entry name" value="Glyco_trans_19"/>
</dbReference>
<keyword evidence="3" id="KW-0441">Lipid A biosynthesis</keyword>
<evidence type="ECO:0000256" key="6">
    <source>
        <dbReference type="ARBA" id="ARBA00023098"/>
    </source>
</evidence>
<evidence type="ECO:0000256" key="3">
    <source>
        <dbReference type="ARBA" id="ARBA00022556"/>
    </source>
</evidence>
<dbReference type="PANTHER" id="PTHR30372">
    <property type="entry name" value="LIPID-A-DISACCHARIDE SYNTHASE"/>
    <property type="match status" value="1"/>
</dbReference>
<keyword evidence="6" id="KW-0443">Lipid metabolism</keyword>
<evidence type="ECO:0000256" key="7">
    <source>
        <dbReference type="ARBA" id="ARBA00048975"/>
    </source>
</evidence>
<reference evidence="8" key="1">
    <citation type="submission" date="2019-08" db="EMBL/GenBank/DDBJ databases">
        <authorList>
            <person name="Kucharzyk K."/>
            <person name="Murdoch R.W."/>
            <person name="Higgins S."/>
            <person name="Loffler F."/>
        </authorList>
    </citation>
    <scope>NUCLEOTIDE SEQUENCE</scope>
</reference>
<evidence type="ECO:0000256" key="5">
    <source>
        <dbReference type="ARBA" id="ARBA00022679"/>
    </source>
</evidence>
<dbReference type="GO" id="GO:0008915">
    <property type="term" value="F:lipid-A-disaccharide synthase activity"/>
    <property type="evidence" value="ECO:0007669"/>
    <property type="project" value="UniProtKB-EC"/>
</dbReference>
<dbReference type="Pfam" id="PF02684">
    <property type="entry name" value="LpxB"/>
    <property type="match status" value="1"/>
</dbReference>
<dbReference type="NCBIfam" id="TIGR00215">
    <property type="entry name" value="lpxB"/>
    <property type="match status" value="1"/>
</dbReference>
<dbReference type="EMBL" id="VSSQ01005067">
    <property type="protein sequence ID" value="MPM27717.1"/>
    <property type="molecule type" value="Genomic_DNA"/>
</dbReference>
<accession>A0A644YHG9</accession>
<keyword evidence="2" id="KW-0444">Lipid biosynthesis</keyword>
<dbReference type="GO" id="GO:0009245">
    <property type="term" value="P:lipid A biosynthetic process"/>
    <property type="evidence" value="ECO:0007669"/>
    <property type="project" value="UniProtKB-KW"/>
</dbReference>
<dbReference type="GO" id="GO:0016020">
    <property type="term" value="C:membrane"/>
    <property type="evidence" value="ECO:0007669"/>
    <property type="project" value="GOC"/>
</dbReference>
<dbReference type="PANTHER" id="PTHR30372:SF4">
    <property type="entry name" value="LIPID-A-DISACCHARIDE SYNTHASE, MITOCHONDRIAL-RELATED"/>
    <property type="match status" value="1"/>
</dbReference>
<dbReference type="AlphaFoldDB" id="A0A644YHG9"/>
<evidence type="ECO:0000256" key="2">
    <source>
        <dbReference type="ARBA" id="ARBA00022516"/>
    </source>
</evidence>
<keyword evidence="5 8" id="KW-0808">Transferase</keyword>
<gene>
    <name evidence="8" type="primary">lpxB_10</name>
    <name evidence="8" type="ORF">SDC9_74230</name>
</gene>
<evidence type="ECO:0000313" key="8">
    <source>
        <dbReference type="EMBL" id="MPM27717.1"/>
    </source>
</evidence>
<comment type="catalytic activity">
    <reaction evidence="7">
        <text>a lipid X + a UDP-2-N,3-O-bis[(3R)-3-hydroxyacyl]-alpha-D-glucosamine = a lipid A disaccharide + UDP + H(+)</text>
        <dbReference type="Rhea" id="RHEA:67828"/>
        <dbReference type="ChEBI" id="CHEBI:15378"/>
        <dbReference type="ChEBI" id="CHEBI:58223"/>
        <dbReference type="ChEBI" id="CHEBI:137748"/>
        <dbReference type="ChEBI" id="CHEBI:176338"/>
        <dbReference type="ChEBI" id="CHEBI:176343"/>
        <dbReference type="EC" id="2.4.1.182"/>
    </reaction>
</comment>
<comment type="caution">
    <text evidence="8">The sequence shown here is derived from an EMBL/GenBank/DDBJ whole genome shotgun (WGS) entry which is preliminary data.</text>
</comment>
<dbReference type="SUPFAM" id="SSF53756">
    <property type="entry name" value="UDP-Glycosyltransferase/glycogen phosphorylase"/>
    <property type="match status" value="1"/>
</dbReference>